<dbReference type="Gene3D" id="1.10.150.20">
    <property type="entry name" value="5' to 3' exonuclease, C-terminal subdomain"/>
    <property type="match status" value="1"/>
</dbReference>
<dbReference type="InterPro" id="IPR010994">
    <property type="entry name" value="RuvA_2-like"/>
</dbReference>
<gene>
    <name evidence="2" type="ORF">ABUH87_08445</name>
</gene>
<reference evidence="2 3" key="1">
    <citation type="submission" date="2024-06" db="EMBL/GenBank/DDBJ databases">
        <title>Novosphingobium rhizovicinus M1R2S20.</title>
        <authorList>
            <person name="Sun J.-Q."/>
        </authorList>
    </citation>
    <scope>NUCLEOTIDE SEQUENCE [LARGE SCALE GENOMIC DNA]</scope>
    <source>
        <strain evidence="2 3">M1R2S20</strain>
    </source>
</reference>
<dbReference type="InterPro" id="IPR055446">
    <property type="entry name" value="RecD2_N_OB"/>
</dbReference>
<dbReference type="Pfam" id="PF23139">
    <property type="entry name" value="OB_YrrC"/>
    <property type="match status" value="1"/>
</dbReference>
<evidence type="ECO:0000313" key="3">
    <source>
        <dbReference type="Proteomes" id="UP001556118"/>
    </source>
</evidence>
<evidence type="ECO:0000259" key="1">
    <source>
        <dbReference type="Pfam" id="PF23139"/>
    </source>
</evidence>
<proteinExistence type="predicted"/>
<evidence type="ECO:0000313" key="2">
    <source>
        <dbReference type="EMBL" id="MEW9855207.1"/>
    </source>
</evidence>
<feature type="domain" description="ATP-dependent RecD2 DNA helicase OB-fold" evidence="1">
    <location>
        <begin position="2"/>
        <end position="54"/>
    </location>
</feature>
<protein>
    <submittedName>
        <fullName evidence="2">Helix-hairpin-helix domain-containing protein</fullName>
    </submittedName>
</protein>
<dbReference type="Proteomes" id="UP001556118">
    <property type="component" value="Unassembled WGS sequence"/>
</dbReference>
<dbReference type="Pfam" id="PF14520">
    <property type="entry name" value="HHH_5"/>
    <property type="match status" value="1"/>
</dbReference>
<accession>A0ABV3RBK7</accession>
<name>A0ABV3RBK7_9SPHN</name>
<comment type="caution">
    <text evidence="2">The sequence shown here is derived from an EMBL/GenBank/DDBJ whole genome shotgun (WGS) entry which is preliminary data.</text>
</comment>
<keyword evidence="3" id="KW-1185">Reference proteome</keyword>
<dbReference type="SUPFAM" id="SSF47781">
    <property type="entry name" value="RuvA domain 2-like"/>
    <property type="match status" value="1"/>
</dbReference>
<sequence>MLRVKVRGQRDLITLIGQAPMVSAGEAVQATGSWTNDRDHGLQFRAEFLRVSAPTTTEGIEKYLGSGMIRGIGPVYARKLVSAFGAHVFDMIEQTPDRLRAIAGIGPALAGRIVLGWAEQKIIREIMLFLHSSGVGSARQTKVADWLKYRETVRQKLALAIHDFTWM</sequence>
<organism evidence="2 3">
    <name type="scientific">Novosphingobium rhizovicinum</name>
    <dbReference type="NCBI Taxonomy" id="3228928"/>
    <lineage>
        <taxon>Bacteria</taxon>
        <taxon>Pseudomonadati</taxon>
        <taxon>Pseudomonadota</taxon>
        <taxon>Alphaproteobacteria</taxon>
        <taxon>Sphingomonadales</taxon>
        <taxon>Sphingomonadaceae</taxon>
        <taxon>Novosphingobium</taxon>
    </lineage>
</organism>
<dbReference type="EMBL" id="JBFNXR010000026">
    <property type="protein sequence ID" value="MEW9855207.1"/>
    <property type="molecule type" value="Genomic_DNA"/>
</dbReference>